<dbReference type="InterPro" id="IPR025614">
    <property type="entry name" value="Cell_morpho_N"/>
</dbReference>
<keyword evidence="6" id="KW-1185">Reference proteome</keyword>
<feature type="domain" description="Cell morphogenesis protein N-terminal" evidence="2">
    <location>
        <begin position="150"/>
        <end position="681"/>
    </location>
</feature>
<feature type="compositionally biased region" description="Basic residues" evidence="1">
    <location>
        <begin position="1"/>
        <end position="12"/>
    </location>
</feature>
<dbReference type="Pfam" id="PF14225">
    <property type="entry name" value="MOR2-PAG1_C"/>
    <property type="match status" value="1"/>
</dbReference>
<dbReference type="Pfam" id="PF19421">
    <property type="entry name" value="Fry_C"/>
    <property type="match status" value="1"/>
</dbReference>
<feature type="compositionally biased region" description="Low complexity" evidence="1">
    <location>
        <begin position="703"/>
        <end position="729"/>
    </location>
</feature>
<dbReference type="OrthoDB" id="6287725at2759"/>
<evidence type="ECO:0000259" key="3">
    <source>
        <dbReference type="Pfam" id="PF14225"/>
    </source>
</evidence>
<dbReference type="GO" id="GO:0031175">
    <property type="term" value="P:neuron projection development"/>
    <property type="evidence" value="ECO:0007669"/>
    <property type="project" value="EnsemblMetazoa"/>
</dbReference>
<feature type="region of interest" description="Disordered" evidence="1">
    <location>
        <begin position="2909"/>
        <end position="2933"/>
    </location>
</feature>
<dbReference type="GO" id="GO:0030427">
    <property type="term" value="C:site of polarized growth"/>
    <property type="evidence" value="ECO:0007669"/>
    <property type="project" value="TreeGrafter"/>
</dbReference>
<feature type="compositionally biased region" description="Polar residues" evidence="1">
    <location>
        <begin position="780"/>
        <end position="789"/>
    </location>
</feature>
<feature type="compositionally biased region" description="Polar residues" evidence="1">
    <location>
        <begin position="2914"/>
        <end position="2927"/>
    </location>
</feature>
<dbReference type="InterPro" id="IPR016024">
    <property type="entry name" value="ARM-type_fold"/>
</dbReference>
<evidence type="ECO:0000313" key="5">
    <source>
        <dbReference type="EMBL" id="EGT51583.1"/>
    </source>
</evidence>
<dbReference type="STRING" id="135651.G0N3I7"/>
<organism evidence="6">
    <name type="scientific">Caenorhabditis brenneri</name>
    <name type="common">Nematode worm</name>
    <dbReference type="NCBI Taxonomy" id="135651"/>
    <lineage>
        <taxon>Eukaryota</taxon>
        <taxon>Metazoa</taxon>
        <taxon>Ecdysozoa</taxon>
        <taxon>Nematoda</taxon>
        <taxon>Chromadorea</taxon>
        <taxon>Rhabditida</taxon>
        <taxon>Rhabditina</taxon>
        <taxon>Rhabditomorpha</taxon>
        <taxon>Rhabditoidea</taxon>
        <taxon>Rhabditidae</taxon>
        <taxon>Peloderinae</taxon>
        <taxon>Caenorhabditis</taxon>
    </lineage>
</organism>
<evidence type="ECO:0000259" key="2">
    <source>
        <dbReference type="Pfam" id="PF14222"/>
    </source>
</evidence>
<dbReference type="InterPro" id="IPR025481">
    <property type="entry name" value="Cell_Morphogen_C"/>
</dbReference>
<feature type="region of interest" description="Disordered" evidence="1">
    <location>
        <begin position="497"/>
        <end position="518"/>
    </location>
</feature>
<dbReference type="FunCoup" id="G0N3I7">
    <property type="interactions" value="3211"/>
</dbReference>
<proteinExistence type="predicted"/>
<feature type="domain" description="Protein furry C-terminal" evidence="4">
    <location>
        <begin position="2307"/>
        <end position="2905"/>
    </location>
</feature>
<dbReference type="EMBL" id="GL379834">
    <property type="protein sequence ID" value="EGT51583.1"/>
    <property type="molecule type" value="Genomic_DNA"/>
</dbReference>
<feature type="region of interest" description="Disordered" evidence="1">
    <location>
        <begin position="1552"/>
        <end position="1571"/>
    </location>
</feature>
<dbReference type="Pfam" id="PF14222">
    <property type="entry name" value="MOR2-PAG1_N"/>
    <property type="match status" value="1"/>
</dbReference>
<evidence type="ECO:0000256" key="1">
    <source>
        <dbReference type="SAM" id="MobiDB-lite"/>
    </source>
</evidence>
<feature type="compositionally biased region" description="Low complexity" evidence="1">
    <location>
        <begin position="736"/>
        <end position="779"/>
    </location>
</feature>
<feature type="region of interest" description="Disordered" evidence="1">
    <location>
        <begin position="2421"/>
        <end position="2492"/>
    </location>
</feature>
<dbReference type="InterPro" id="IPR045842">
    <property type="entry name" value="Fry_C"/>
</dbReference>
<dbReference type="OMA" id="MRADTMK"/>
<feature type="domain" description="Cell morphogenesis protein C-terminal" evidence="3">
    <location>
        <begin position="1949"/>
        <end position="2171"/>
    </location>
</feature>
<dbReference type="InterPro" id="IPR039867">
    <property type="entry name" value="Furry/Tao3/Mor2"/>
</dbReference>
<gene>
    <name evidence="5" type="primary">Cbn-sax-2</name>
    <name evidence="5" type="ORF">CAEBREN_16608</name>
</gene>
<dbReference type="HOGENOM" id="CLU_000483_0_0_1"/>
<dbReference type="InParanoid" id="G0N3I7"/>
<evidence type="ECO:0000313" key="6">
    <source>
        <dbReference type="Proteomes" id="UP000008068"/>
    </source>
</evidence>
<sequence length="2933" mass="328282">MSSVNKKGRLGRRKSDPGTLTVRSTADKIATCELPWGGTRMVTLGPLDLTQMSGPFVGQASLMDLFNIFERKLHIVTEEEPLEKMLNKTLQRGGDLYFDNLCHTLHGLSEICLPPILKILVEWYEKYDEALSLSMLSPNLTNDVRLKLGKKLLAVNYLFCLVLIEILPQVEFHLPQCDPLIKRVLEICFKNVQYREPSTVGVNKTNHLVVAETYGEVLGVLSGTYFTHIHRIFMTHIIELKKDVSPAAAQQIVALIMSMKFLRINSSQVEDFESGLKFLDDLASLLLEVKDKDVKHAVMGLLVEILLPVAAQIKRETNIPALISLVQKLYITTNDMISKKQHKLAAFPLITCLLCVSQKHFFLANWVQFLNACLSHLKNKDTQVARVALESLYRLLWVYMIRNNADGNAATRSRLDSICGSLFPKGNRYIVPRDAPLNIFVKIIHFISQQKLDFAFKEIIFDLLCVNNRTQRSLYAERMNVGIRALMVIADGLQQKDDPPAMPKSMGPSASGTVHKTKRKQYINKPLTNEISKSIGIDQFYPQCRKAFDSILRLLDTQIGKPLMMSSIQNRGKEPDELISGDAKPKLDLFRTCIAAIPRLLPDPMSHVDLIDLLTRLTVHLDEELRNMSGITLQTIIGEFPDWREQVFISHISLIQSQISDFYPQILDDSLRLMLQSLTTWNKAIVAEKKRESEKISLPTSPPSSHSAMSSSMSHTHTSGTHSTHISVSFPNTVTSASSILSNSSSPHQQAPSLCSLPESSSLHSIPTAITNSTTTTPTHSQGAPSTSIPIGGGNSTLNVLHQMEGLAIVYLCQTRSNPRKIAVNILKEIQLIYDLLGMETMDTPVIDVLDQATPYVVKKYIEHVPIKERMSWNLDFASVCEKISTIETDNTLVNSDRGNEYFQWDPWGCALSGYAEMRHLLTRCPSAVAAAWPVLFSRLNAVSGYVDPNNPQNESRSSLLRGSKSKGTSSILGEQLGQEACLALWQKYLIMCCALAPAPYNLSQRSFSPTNSMDGPGDVFRSVSASLRSSRTPVPNSLSQLISKVCMILRWENLTDIRDSVVLGVGSINPLAFDMMLEELKTSGILREATEKKAETNLRRRKRKDLLRLQIIRVIEVAIFRGLLLVHSSATSEYTLHPLVVDFIDSMRINLESDHDRDITVVTKLRLHFAKLIHLIIDSTPHLSRHTIFSEERRHSLFYLFINWCSRAIAADRKLRDKEVGSYVEQKSVLAMSRILCCGPIFEPMKSIGEDGYLYGWLEKLIVSTNPTMQAEVEEMLAWMLELNESGVLLDWLMMQCYTQPPAVACRCFRALVRVFSRRDFPCEFVSLFVLCQSMLAVNSVTDCALHMIEILRKQFLETSNLHATSPAQQVAPIVQMRNQQDVITSVYNNGHILPIEQHDVCTRLANAYPHLTVTIFSEVSYRLETDSCSNKSQLLALLQPWISNLELVDQNVVEEAAEGPRGWGSEEATQLVLNNLLYLTVTLSADYEKELAEESLLPYTKRICVIVSQVVGTRISSILLEWLSTVHDSSKISLERSEIPPYYRWKDETSERKANEGSTARDSLEREEPTKDGVRLLPMPAYGGHYSPLSQFLPPVVQPVQFFNKSEVGLLLICDIIRTRCSVDWSESMALLLHFSILRLDSLRPALCRHARQTIINVIMLYMDKSQLALVSAILLKNEMIYGTETSEIIGEVAVGVCRGESPSFARATADEYRKMIFASPTLFSQNDLLSAVVFCMSENMDTPFWANEDANARSWRVPSSEQLSCTVQHIVRLLATRMPMIEVIWTQLAMKMALSTSNRHVAGRCFQIVSALGQPPGPWVPSLMSRLVETAGEQHDETQAYVTDLMLCLTDCSPFISPNIIETIEMRQAISPTHMRSTSYTPALVRQSVICSRVQQSDKKNARLSLLVADQESWTAKSPEALVRSKSAEQLQSENDVNEETVSRMQILAIAVSMMESGIENEFLLALNLLNKVLDVPTAQKVQCLAKYDKMVGQLEWKNFNGIVSLITRGAIIPTAYESSIQAMIRLSDVLSEEVVGGPNGIAIFVCHTLPYLATNFENPNQLCLNAANAIAVFCDETIKTQSGAPADHPFVHLSTIMRQYAMRIFTKDAQQFMKCVLQYICDGCIALNVETLMCLLAEMTERGVTSLNGSVLHMLYLLLQHNHHSISPLLINAQNQVPKSPLWNIVTGYARKVRLLRIKSFLAATQSSPLSVLPTVIRVVSRFLQGATWPDVSKIYKTIIEKWRNEYPASENDFLLDVSGPTSTSGAVTVKPVEDSVPKQEKLLEKLEKPGDLKPSVDVASTSLKRYPPAHMRVRDKLVGILSASGLRIGLPSSVSLVFSRSDLGSATSSTERICASSQEVASTMSLPDPSQSGITDSFPRVFKEFDFLEAEHDSVSETADSCFGWLSTMRPTRDEDRISIRSMAGRVGRSGDQEPEEEEEDEESESHEEEENSESDDIVMRRDELEEEEDEDEDDEEERTPCQSECCDDDRVDVEMLLRQDIENYANSGGRAASSIADDDLRSRLTNNIVSISSQMTERHLEEENTSVDGSSVCAYSNASMLASEYYPNRSRSLRIQCSHHLDSKVEREFAMTVNEINESNDSNLLAYGTLLSTQLYKAACGKVCALLRDASHILTNRAMSRSFASAQEVLCNVVDIPFLFVTEQFLRNSPLCQRLKHTLNELKEHWETFDERRDQCQKAINSLRSAYKLSALGGSTSSFSLTSELDMGKLLNKLVFQVKLMIDALKDMSDAVKNSTSSQTYSLSPAILEHHRELLMCASSDDSASSVNSSLSRLNIVDDSIPRSQHSCDSLVLLLANKRYTQALQAVRQLRRTYGEEYGCCETVDVDVLLLLFCRSHSLKAWALVGASPEEITRKSELLREANAELASCLRRNAQHLQNILERGTPSMGGSTTESFAQLPSASDHYD</sequence>
<accession>G0N3I7</accession>
<dbReference type="Proteomes" id="UP000008068">
    <property type="component" value="Unassembled WGS sequence"/>
</dbReference>
<dbReference type="GO" id="GO:0005938">
    <property type="term" value="C:cell cortex"/>
    <property type="evidence" value="ECO:0007669"/>
    <property type="project" value="TreeGrafter"/>
</dbReference>
<name>G0N3I7_CAEBE</name>
<feature type="region of interest" description="Disordered" evidence="1">
    <location>
        <begin position="692"/>
        <end position="791"/>
    </location>
</feature>
<dbReference type="SUPFAM" id="SSF48371">
    <property type="entry name" value="ARM repeat"/>
    <property type="match status" value="2"/>
</dbReference>
<feature type="compositionally biased region" description="Acidic residues" evidence="1">
    <location>
        <begin position="2470"/>
        <end position="2483"/>
    </location>
</feature>
<protein>
    <submittedName>
        <fullName evidence="5">CBN-SAX-2 protein</fullName>
    </submittedName>
</protein>
<dbReference type="PANTHER" id="PTHR12295">
    <property type="entry name" value="FURRY-RELATED"/>
    <property type="match status" value="1"/>
</dbReference>
<dbReference type="PANTHER" id="PTHR12295:SF30">
    <property type="entry name" value="PROTEIN FURRY"/>
    <property type="match status" value="1"/>
</dbReference>
<dbReference type="eggNOG" id="KOG1825">
    <property type="taxonomic scope" value="Eukaryota"/>
</dbReference>
<evidence type="ECO:0000259" key="4">
    <source>
        <dbReference type="Pfam" id="PF19421"/>
    </source>
</evidence>
<reference evidence="6" key="1">
    <citation type="submission" date="2011-07" db="EMBL/GenBank/DDBJ databases">
        <authorList>
            <consortium name="Caenorhabditis brenneri Sequencing and Analysis Consortium"/>
            <person name="Wilson R.K."/>
        </authorList>
    </citation>
    <scope>NUCLEOTIDE SEQUENCE [LARGE SCALE GENOMIC DNA]</scope>
    <source>
        <strain evidence="6">PB2801</strain>
    </source>
</reference>
<feature type="compositionally biased region" description="Acidic residues" evidence="1">
    <location>
        <begin position="2438"/>
        <end position="2462"/>
    </location>
</feature>
<feature type="region of interest" description="Disordered" evidence="1">
    <location>
        <begin position="1"/>
        <end position="20"/>
    </location>
</feature>
<dbReference type="GO" id="GO:0000902">
    <property type="term" value="P:cell morphogenesis"/>
    <property type="evidence" value="ECO:0007669"/>
    <property type="project" value="InterPro"/>
</dbReference>